<dbReference type="InterPro" id="IPR003918">
    <property type="entry name" value="NADH_UbQ_OxRdtase"/>
</dbReference>
<feature type="transmembrane region" description="Helical" evidence="7">
    <location>
        <begin position="275"/>
        <end position="296"/>
    </location>
</feature>
<protein>
    <submittedName>
        <fullName evidence="9">NADH-quinone oxidoreductase subunit M</fullName>
    </submittedName>
</protein>
<evidence type="ECO:0000256" key="6">
    <source>
        <dbReference type="RuleBase" id="RU000320"/>
    </source>
</evidence>
<feature type="transmembrane region" description="Helical" evidence="7">
    <location>
        <begin position="6"/>
        <end position="24"/>
    </location>
</feature>
<dbReference type="Proteomes" id="UP000247565">
    <property type="component" value="Unassembled WGS sequence"/>
</dbReference>
<dbReference type="GO" id="GO:0008137">
    <property type="term" value="F:NADH dehydrogenase (ubiquinone) activity"/>
    <property type="evidence" value="ECO:0007669"/>
    <property type="project" value="InterPro"/>
</dbReference>
<comment type="caution">
    <text evidence="9">The sequence shown here is derived from an EMBL/GenBank/DDBJ whole genome shotgun (WGS) entry which is preliminary data.</text>
</comment>
<dbReference type="GO" id="GO:0016020">
    <property type="term" value="C:membrane"/>
    <property type="evidence" value="ECO:0007669"/>
    <property type="project" value="UniProtKB-SubCell"/>
</dbReference>
<feature type="transmembrane region" description="Helical" evidence="7">
    <location>
        <begin position="334"/>
        <end position="353"/>
    </location>
</feature>
<dbReference type="EMBL" id="QGLT01000001">
    <property type="protein sequence ID" value="PXZ01755.1"/>
    <property type="molecule type" value="Genomic_DNA"/>
</dbReference>
<gene>
    <name evidence="9" type="ORF">DK869_01755</name>
</gene>
<dbReference type="GO" id="GO:0012505">
    <property type="term" value="C:endomembrane system"/>
    <property type="evidence" value="ECO:0007669"/>
    <property type="project" value="UniProtKB-SubCell"/>
</dbReference>
<comment type="subcellular location">
    <subcellularLocation>
        <location evidence="1">Endomembrane system</location>
        <topology evidence="1">Multi-pass membrane protein</topology>
    </subcellularLocation>
    <subcellularLocation>
        <location evidence="6">Membrane</location>
        <topology evidence="6">Multi-pass membrane protein</topology>
    </subcellularLocation>
</comment>
<feature type="transmembrane region" description="Helical" evidence="7">
    <location>
        <begin position="36"/>
        <end position="54"/>
    </location>
</feature>
<dbReference type="PANTHER" id="PTHR43507">
    <property type="entry name" value="NADH-UBIQUINONE OXIDOREDUCTASE CHAIN 4"/>
    <property type="match status" value="1"/>
</dbReference>
<dbReference type="OrthoDB" id="9768329at2"/>
<accession>A0A318MY87</accession>
<feature type="domain" description="NADH:quinone oxidoreductase/Mrp antiporter transmembrane" evidence="8">
    <location>
        <begin position="133"/>
        <end position="414"/>
    </location>
</feature>
<dbReference type="PRINTS" id="PR01437">
    <property type="entry name" value="NUOXDRDTASE4"/>
</dbReference>
<feature type="transmembrane region" description="Helical" evidence="7">
    <location>
        <begin position="406"/>
        <end position="427"/>
    </location>
</feature>
<feature type="transmembrane region" description="Helical" evidence="7">
    <location>
        <begin position="209"/>
        <end position="233"/>
    </location>
</feature>
<keyword evidence="5 7" id="KW-0472">Membrane</keyword>
<dbReference type="GO" id="GO:0015990">
    <property type="term" value="P:electron transport coupled proton transport"/>
    <property type="evidence" value="ECO:0007669"/>
    <property type="project" value="TreeGrafter"/>
</dbReference>
<keyword evidence="3 6" id="KW-0812">Transmembrane</keyword>
<dbReference type="GO" id="GO:0003954">
    <property type="term" value="F:NADH dehydrogenase activity"/>
    <property type="evidence" value="ECO:0007669"/>
    <property type="project" value="TreeGrafter"/>
</dbReference>
<feature type="transmembrane region" description="Helical" evidence="7">
    <location>
        <begin position="113"/>
        <end position="131"/>
    </location>
</feature>
<proteinExistence type="inferred from homology"/>
<evidence type="ECO:0000313" key="9">
    <source>
        <dbReference type="EMBL" id="PXZ01755.1"/>
    </source>
</evidence>
<name>A0A318MY87_9PROT</name>
<dbReference type="GO" id="GO:0042773">
    <property type="term" value="P:ATP synthesis coupled electron transport"/>
    <property type="evidence" value="ECO:0007669"/>
    <property type="project" value="InterPro"/>
</dbReference>
<dbReference type="InterPro" id="IPR010227">
    <property type="entry name" value="NADH_Q_OxRdtase_chainM/4"/>
</dbReference>
<dbReference type="RefSeq" id="WP_110438274.1">
    <property type="nucleotide sequence ID" value="NZ_CP046393.1"/>
</dbReference>
<sequence>MHSVLLTLVTYLPLLGALVIFLMRGSFEEVARTSRWIALWTSIITFGLSIVMWSEFHPRHDGYQFEIQNSWISGFGVSYHVGVDGISLFFIILSTLLTLIGIMAAWQMITDRIRDYMVAILVLETTLIGLFSALDMVVFYCFYEATLLPSSMLIGIWGGPKRIFASLQFFLFTFAGSLFMMIGILWIWVNTGTTDIPVLMHASFSPAVQGWLLLGFILAFGVKLPLFPLHAWLPAAYVEGPASTTLLVSGVMSKAGAYGLLRFCVLMLPEASHRYAMLIMGLGICAIIYGAIIAYKQTDIKRIIAYSSFSHMGLIAIGFFSLTPEGIDGALLQVLTHGVTIAALFLCVAAVTYRIGTRDIEAFGGIASKMPKLALLGMIFIMANVGLPGTGSFVGELLVMIGVLHISFWVAFLGGSSMILGAVYMLVMYRNVIFGKIVNPVINSIRDLNAREMTILVPLAVIILWMGIYPNSFLSVFNPVVTAFTNSDRIAELMNHGHIVADNINNMHSIFVR</sequence>
<feature type="transmembrane region" description="Helical" evidence="7">
    <location>
        <begin position="169"/>
        <end position="189"/>
    </location>
</feature>
<organism evidence="9 10">
    <name type="scientific">Commensalibacter melissae</name>
    <dbReference type="NCBI Taxonomy" id="2070537"/>
    <lineage>
        <taxon>Bacteria</taxon>
        <taxon>Pseudomonadati</taxon>
        <taxon>Pseudomonadota</taxon>
        <taxon>Alphaproteobacteria</taxon>
        <taxon>Acetobacterales</taxon>
        <taxon>Acetobacteraceae</taxon>
    </lineage>
</organism>
<dbReference type="GO" id="GO:0048039">
    <property type="term" value="F:ubiquinone binding"/>
    <property type="evidence" value="ECO:0007669"/>
    <property type="project" value="TreeGrafter"/>
</dbReference>
<keyword evidence="4 7" id="KW-1133">Transmembrane helix</keyword>
<dbReference type="InterPro" id="IPR001750">
    <property type="entry name" value="ND/Mrp_TM"/>
</dbReference>
<feature type="transmembrane region" description="Helical" evidence="7">
    <location>
        <begin position="373"/>
        <end position="394"/>
    </location>
</feature>
<comment type="similarity">
    <text evidence="2">Belongs to the complex I subunit 4 family.</text>
</comment>
<keyword evidence="10" id="KW-1185">Reference proteome</keyword>
<evidence type="ECO:0000256" key="1">
    <source>
        <dbReference type="ARBA" id="ARBA00004127"/>
    </source>
</evidence>
<evidence type="ECO:0000313" key="10">
    <source>
        <dbReference type="Proteomes" id="UP000247565"/>
    </source>
</evidence>
<evidence type="ECO:0000256" key="7">
    <source>
        <dbReference type="SAM" id="Phobius"/>
    </source>
</evidence>
<evidence type="ECO:0000256" key="2">
    <source>
        <dbReference type="ARBA" id="ARBA00009025"/>
    </source>
</evidence>
<evidence type="ECO:0000256" key="4">
    <source>
        <dbReference type="ARBA" id="ARBA00022989"/>
    </source>
</evidence>
<dbReference type="NCBIfam" id="TIGR01972">
    <property type="entry name" value="NDH_I_M"/>
    <property type="match status" value="1"/>
</dbReference>
<evidence type="ECO:0000256" key="5">
    <source>
        <dbReference type="ARBA" id="ARBA00023136"/>
    </source>
</evidence>
<dbReference type="Pfam" id="PF00361">
    <property type="entry name" value="Proton_antipo_M"/>
    <property type="match status" value="1"/>
</dbReference>
<dbReference type="PANTHER" id="PTHR43507:SF1">
    <property type="entry name" value="NADH-UBIQUINONE OXIDOREDUCTASE CHAIN 4"/>
    <property type="match status" value="1"/>
</dbReference>
<feature type="transmembrane region" description="Helical" evidence="7">
    <location>
        <begin position="303"/>
        <end position="322"/>
    </location>
</feature>
<reference evidence="9 10" key="1">
    <citation type="submission" date="2018-05" db="EMBL/GenBank/DDBJ databases">
        <title>Reference genomes for bee gut microbiota database.</title>
        <authorList>
            <person name="Ellegaard K.M."/>
        </authorList>
    </citation>
    <scope>NUCLEOTIDE SEQUENCE [LARGE SCALE GENOMIC DNA]</scope>
    <source>
        <strain evidence="9 10">ESL0284</strain>
    </source>
</reference>
<feature type="transmembrane region" description="Helical" evidence="7">
    <location>
        <begin position="448"/>
        <end position="468"/>
    </location>
</feature>
<feature type="transmembrane region" description="Helical" evidence="7">
    <location>
        <begin position="86"/>
        <end position="106"/>
    </location>
</feature>
<evidence type="ECO:0000256" key="3">
    <source>
        <dbReference type="ARBA" id="ARBA00022692"/>
    </source>
</evidence>
<dbReference type="AlphaFoldDB" id="A0A318MY87"/>
<evidence type="ECO:0000259" key="8">
    <source>
        <dbReference type="Pfam" id="PF00361"/>
    </source>
</evidence>